<evidence type="ECO:0000256" key="1">
    <source>
        <dbReference type="ARBA" id="ARBA00004123"/>
    </source>
</evidence>
<evidence type="ECO:0000256" key="3">
    <source>
        <dbReference type="ARBA" id="ARBA00022771"/>
    </source>
</evidence>
<dbReference type="InterPro" id="IPR051507">
    <property type="entry name" value="PcG_RING_finger"/>
</dbReference>
<evidence type="ECO:0000259" key="7">
    <source>
        <dbReference type="PROSITE" id="PS50089"/>
    </source>
</evidence>
<evidence type="ECO:0000256" key="2">
    <source>
        <dbReference type="ARBA" id="ARBA00022723"/>
    </source>
</evidence>
<dbReference type="FunFam" id="3.30.40.10:FF:000033">
    <property type="entry name" value="Polycomb group RING finger protein 3"/>
    <property type="match status" value="1"/>
</dbReference>
<dbReference type="Gene3D" id="3.10.20.90">
    <property type="entry name" value="Phosphatidylinositol 3-kinase Catalytic Subunit, Chain A, domain 1"/>
    <property type="match status" value="1"/>
</dbReference>
<keyword evidence="5" id="KW-0539">Nucleus</keyword>
<dbReference type="Pfam" id="PF16207">
    <property type="entry name" value="RAWUL"/>
    <property type="match status" value="1"/>
</dbReference>
<protein>
    <recommendedName>
        <fullName evidence="7">RING-type domain-containing protein</fullName>
    </recommendedName>
</protein>
<dbReference type="PROSITE" id="PS50089">
    <property type="entry name" value="ZF_RING_2"/>
    <property type="match status" value="1"/>
</dbReference>
<dbReference type="InterPro" id="IPR017907">
    <property type="entry name" value="Znf_RING_CS"/>
</dbReference>
<accession>A0A8I6RD93</accession>
<dbReference type="InterPro" id="IPR032443">
    <property type="entry name" value="RAWUL"/>
</dbReference>
<dbReference type="Gene3D" id="3.30.40.10">
    <property type="entry name" value="Zinc/RING finger domain, C3HC4 (zinc finger)"/>
    <property type="match status" value="1"/>
</dbReference>
<evidence type="ECO:0000256" key="5">
    <source>
        <dbReference type="ARBA" id="ARBA00023242"/>
    </source>
</evidence>
<reference evidence="8" key="1">
    <citation type="submission" date="2022-01" db="UniProtKB">
        <authorList>
            <consortium name="EnsemblMetazoa"/>
        </authorList>
    </citation>
    <scope>IDENTIFICATION</scope>
</reference>
<dbReference type="SUPFAM" id="SSF57850">
    <property type="entry name" value="RING/U-box"/>
    <property type="match status" value="1"/>
</dbReference>
<evidence type="ECO:0000313" key="9">
    <source>
        <dbReference type="Proteomes" id="UP000494040"/>
    </source>
</evidence>
<dbReference type="Proteomes" id="UP000494040">
    <property type="component" value="Unassembled WGS sequence"/>
</dbReference>
<sequence length="222" mass="26304">MERKIKLKTLNSYITCKICKGYLVDATTVTECLHTFCKTCVVKHLEENNTCPTCNIVIHQSYPLQYISFDRTMQDIVYKLVPNLQENEMKREREFYKQRGLTCPKDVIQPNNEIEDEKPQNQLEADFHRLDEQVNVGLECTAENLKALKRKFIRLSSQATITHLKKFIAKKVLDGMEKYRDIDILCNDELLGKDHTLKFVYVTRWRFKEPPLRLQYRPRIDI</sequence>
<dbReference type="GO" id="GO:0031519">
    <property type="term" value="C:PcG protein complex"/>
    <property type="evidence" value="ECO:0007669"/>
    <property type="project" value="UniProtKB-ARBA"/>
</dbReference>
<dbReference type="RefSeq" id="XP_014240299.1">
    <property type="nucleotide sequence ID" value="XM_014384813.2"/>
</dbReference>
<dbReference type="CDD" id="cd17083">
    <property type="entry name" value="RAWUL_PCGF3"/>
    <property type="match status" value="1"/>
</dbReference>
<dbReference type="SMART" id="SM00184">
    <property type="entry name" value="RING"/>
    <property type="match status" value="1"/>
</dbReference>
<evidence type="ECO:0000313" key="8">
    <source>
        <dbReference type="EnsemblMetazoa" id="XP_014240299.1"/>
    </source>
</evidence>
<name>A0A8I6RD93_CIMLE</name>
<dbReference type="GeneID" id="106661432"/>
<keyword evidence="2" id="KW-0479">Metal-binding</keyword>
<evidence type="ECO:0000256" key="4">
    <source>
        <dbReference type="ARBA" id="ARBA00022833"/>
    </source>
</evidence>
<dbReference type="PANTHER" id="PTHR45893">
    <property type="entry name" value="POLYCOMB GROUP RING FINGER PROTEIN"/>
    <property type="match status" value="1"/>
</dbReference>
<keyword evidence="4" id="KW-0862">Zinc</keyword>
<dbReference type="PROSITE" id="PS00518">
    <property type="entry name" value="ZF_RING_1"/>
    <property type="match status" value="1"/>
</dbReference>
<organism evidence="8 9">
    <name type="scientific">Cimex lectularius</name>
    <name type="common">Bed bug</name>
    <name type="synonym">Acanthia lectularia</name>
    <dbReference type="NCBI Taxonomy" id="79782"/>
    <lineage>
        <taxon>Eukaryota</taxon>
        <taxon>Metazoa</taxon>
        <taxon>Ecdysozoa</taxon>
        <taxon>Arthropoda</taxon>
        <taxon>Hexapoda</taxon>
        <taxon>Insecta</taxon>
        <taxon>Pterygota</taxon>
        <taxon>Neoptera</taxon>
        <taxon>Paraneoptera</taxon>
        <taxon>Hemiptera</taxon>
        <taxon>Heteroptera</taxon>
        <taxon>Panheteroptera</taxon>
        <taxon>Cimicomorpha</taxon>
        <taxon>Cimicidae</taxon>
        <taxon>Cimex</taxon>
    </lineage>
</organism>
<dbReference type="GO" id="GO:0008270">
    <property type="term" value="F:zinc ion binding"/>
    <property type="evidence" value="ECO:0007669"/>
    <property type="project" value="UniProtKB-KW"/>
</dbReference>
<keyword evidence="3 6" id="KW-0863">Zinc-finger</keyword>
<dbReference type="AlphaFoldDB" id="A0A8I6RD93"/>
<evidence type="ECO:0000256" key="6">
    <source>
        <dbReference type="PROSITE-ProRule" id="PRU00175"/>
    </source>
</evidence>
<dbReference type="InterPro" id="IPR013083">
    <property type="entry name" value="Znf_RING/FYVE/PHD"/>
</dbReference>
<dbReference type="OMA" id="EHITCEI"/>
<dbReference type="EnsemblMetazoa" id="XM_014384813.2">
    <property type="protein sequence ID" value="XP_014240299.1"/>
    <property type="gene ID" value="LOC106661432"/>
</dbReference>
<comment type="subcellular location">
    <subcellularLocation>
        <location evidence="1">Nucleus</location>
    </subcellularLocation>
</comment>
<dbReference type="InterPro" id="IPR001841">
    <property type="entry name" value="Znf_RING"/>
</dbReference>
<dbReference type="KEGG" id="clec:106661432"/>
<dbReference type="Pfam" id="PF13923">
    <property type="entry name" value="zf-C3HC4_2"/>
    <property type="match status" value="1"/>
</dbReference>
<feature type="domain" description="RING-type" evidence="7">
    <location>
        <begin position="16"/>
        <end position="55"/>
    </location>
</feature>
<proteinExistence type="predicted"/>
<dbReference type="OrthoDB" id="1305878at2759"/>
<keyword evidence="9" id="KW-1185">Reference proteome</keyword>